<sequence>VVKRSSSGGGTGGCDGVGLGFGAIRFQL</sequence>
<dbReference type="EMBL" id="LXQA010102098">
    <property type="protein sequence ID" value="MCI16713.1"/>
    <property type="molecule type" value="Genomic_DNA"/>
</dbReference>
<keyword evidence="2" id="KW-1185">Reference proteome</keyword>
<feature type="non-terminal residue" evidence="1">
    <location>
        <position position="1"/>
    </location>
</feature>
<comment type="caution">
    <text evidence="1">The sequence shown here is derived from an EMBL/GenBank/DDBJ whole genome shotgun (WGS) entry which is preliminary data.</text>
</comment>
<proteinExistence type="predicted"/>
<accession>A0A392PX72</accession>
<name>A0A392PX72_9FABA</name>
<evidence type="ECO:0000313" key="2">
    <source>
        <dbReference type="Proteomes" id="UP000265520"/>
    </source>
</evidence>
<evidence type="ECO:0000313" key="1">
    <source>
        <dbReference type="EMBL" id="MCI16713.1"/>
    </source>
</evidence>
<organism evidence="1 2">
    <name type="scientific">Trifolium medium</name>
    <dbReference type="NCBI Taxonomy" id="97028"/>
    <lineage>
        <taxon>Eukaryota</taxon>
        <taxon>Viridiplantae</taxon>
        <taxon>Streptophyta</taxon>
        <taxon>Embryophyta</taxon>
        <taxon>Tracheophyta</taxon>
        <taxon>Spermatophyta</taxon>
        <taxon>Magnoliopsida</taxon>
        <taxon>eudicotyledons</taxon>
        <taxon>Gunneridae</taxon>
        <taxon>Pentapetalae</taxon>
        <taxon>rosids</taxon>
        <taxon>fabids</taxon>
        <taxon>Fabales</taxon>
        <taxon>Fabaceae</taxon>
        <taxon>Papilionoideae</taxon>
        <taxon>50 kb inversion clade</taxon>
        <taxon>NPAAA clade</taxon>
        <taxon>Hologalegina</taxon>
        <taxon>IRL clade</taxon>
        <taxon>Trifolieae</taxon>
        <taxon>Trifolium</taxon>
    </lineage>
</organism>
<dbReference type="AlphaFoldDB" id="A0A392PX72"/>
<protein>
    <submittedName>
        <fullName evidence="1">Uncharacterized protein</fullName>
    </submittedName>
</protein>
<dbReference type="Proteomes" id="UP000265520">
    <property type="component" value="Unassembled WGS sequence"/>
</dbReference>
<reference evidence="1 2" key="1">
    <citation type="journal article" date="2018" name="Front. Plant Sci.">
        <title>Red Clover (Trifolium pratense) and Zigzag Clover (T. medium) - A Picture of Genomic Similarities and Differences.</title>
        <authorList>
            <person name="Dluhosova J."/>
            <person name="Istvanek J."/>
            <person name="Nedelnik J."/>
            <person name="Repkova J."/>
        </authorList>
    </citation>
    <scope>NUCLEOTIDE SEQUENCE [LARGE SCALE GENOMIC DNA]</scope>
    <source>
        <strain evidence="2">cv. 10/8</strain>
        <tissue evidence="1">Leaf</tissue>
    </source>
</reference>